<accession>A0A0M0EEK3</accession>
<dbReference type="InterPro" id="IPR050166">
    <property type="entry name" value="ABC_transporter_ATP-bind"/>
</dbReference>
<sequence>MAAGSPAGAGGMNAVVMPDGMRDGVAPANGVVAINGLTRRFGRGPAVLDSLDLTIAPGEFVALLGHSGSGKSTLLRTLAGLDPVNEGTLSRPDAVSVVFQDGRLLPWKRVWENVVLGQAGADRRDRAIAMLEEVGLGHRVDAWPLTLSGGETQRAALARALVRRPAFLMLDEPFAALDALARLKMQRLVSRLWARHGCAVLLVTHDVDEALMLADRAIVLDRGRIRTDMAIAPERPRHHADPGFIHLRGVLLDALGVQDD</sequence>
<dbReference type="PANTHER" id="PTHR42788:SF17">
    <property type="entry name" value="ALIPHATIC SULFONATES IMPORT ATP-BINDING PROTEIN SSUB"/>
    <property type="match status" value="1"/>
</dbReference>
<evidence type="ECO:0000256" key="1">
    <source>
        <dbReference type="ARBA" id="ARBA00005417"/>
    </source>
</evidence>
<comment type="caution">
    <text evidence="9">The sequence shown here is derived from an EMBL/GenBank/DDBJ whole genome shotgun (WGS) entry which is preliminary data.</text>
</comment>
<reference evidence="9" key="1">
    <citation type="submission" date="2015-08" db="EMBL/GenBank/DDBJ databases">
        <title>Draft genome sequence of Komagataeibacter europaeus CECT 8546 a cellulose producer strain from vinegar produced by the traditional method.</title>
        <authorList>
            <person name="Poehlein A."/>
            <person name="Valera M.J."/>
            <person name="Haack F.S."/>
            <person name="Mas A."/>
            <person name="Daniel R."/>
            <person name="Streit W.R."/>
            <person name="Mateo E."/>
        </authorList>
    </citation>
    <scope>NUCLEOTIDE SEQUENCE [LARGE SCALE GENOMIC DNA]</scope>
    <source>
        <strain evidence="9">CECT 8546</strain>
    </source>
</reference>
<dbReference type="PATRIC" id="fig|33995.3.peg.3136"/>
<keyword evidence="6" id="KW-1278">Translocase</keyword>
<evidence type="ECO:0000259" key="8">
    <source>
        <dbReference type="PROSITE" id="PS50893"/>
    </source>
</evidence>
<dbReference type="SMART" id="SM00382">
    <property type="entry name" value="AAA"/>
    <property type="match status" value="1"/>
</dbReference>
<dbReference type="InterPro" id="IPR003593">
    <property type="entry name" value="AAA+_ATPase"/>
</dbReference>
<evidence type="ECO:0000256" key="6">
    <source>
        <dbReference type="ARBA" id="ARBA00022967"/>
    </source>
</evidence>
<keyword evidence="3" id="KW-1003">Cell membrane</keyword>
<dbReference type="PROSITE" id="PS50893">
    <property type="entry name" value="ABC_TRANSPORTER_2"/>
    <property type="match status" value="1"/>
</dbReference>
<proteinExistence type="inferred from homology"/>
<feature type="domain" description="ABC transporter" evidence="8">
    <location>
        <begin position="32"/>
        <end position="247"/>
    </location>
</feature>
<dbReference type="EC" id="3.6.3.-" evidence="9"/>
<keyword evidence="7" id="KW-0472">Membrane</keyword>
<dbReference type="InterPro" id="IPR027417">
    <property type="entry name" value="P-loop_NTPase"/>
</dbReference>
<dbReference type="GO" id="GO:0005524">
    <property type="term" value="F:ATP binding"/>
    <property type="evidence" value="ECO:0007669"/>
    <property type="project" value="UniProtKB-KW"/>
</dbReference>
<keyword evidence="10" id="KW-1185">Reference proteome</keyword>
<keyword evidence="4" id="KW-0547">Nucleotide-binding</keyword>
<evidence type="ECO:0000256" key="3">
    <source>
        <dbReference type="ARBA" id="ARBA00022475"/>
    </source>
</evidence>
<dbReference type="GO" id="GO:0016887">
    <property type="term" value="F:ATP hydrolysis activity"/>
    <property type="evidence" value="ECO:0007669"/>
    <property type="project" value="InterPro"/>
</dbReference>
<comment type="similarity">
    <text evidence="1">Belongs to the ABC transporter superfamily.</text>
</comment>
<protein>
    <submittedName>
        <fullName evidence="9">Aliphatic sulfonates import ATP-binding protein SsuB</fullName>
        <ecNumber evidence="9">3.6.3.-</ecNumber>
    </submittedName>
</protein>
<evidence type="ECO:0000313" key="9">
    <source>
        <dbReference type="EMBL" id="KON63665.1"/>
    </source>
</evidence>
<dbReference type="AlphaFoldDB" id="A0A0M0EEK3"/>
<keyword evidence="5 9" id="KW-0067">ATP-binding</keyword>
<organism evidence="9 10">
    <name type="scientific">Komagataeibacter europaeus</name>
    <name type="common">Gluconacetobacter europaeus</name>
    <dbReference type="NCBI Taxonomy" id="33995"/>
    <lineage>
        <taxon>Bacteria</taxon>
        <taxon>Pseudomonadati</taxon>
        <taxon>Pseudomonadota</taxon>
        <taxon>Alphaproteobacteria</taxon>
        <taxon>Acetobacterales</taxon>
        <taxon>Acetobacteraceae</taxon>
        <taxon>Komagataeibacter</taxon>
    </lineage>
</organism>
<evidence type="ECO:0000256" key="7">
    <source>
        <dbReference type="ARBA" id="ARBA00023136"/>
    </source>
</evidence>
<evidence type="ECO:0000256" key="5">
    <source>
        <dbReference type="ARBA" id="ARBA00022840"/>
    </source>
</evidence>
<keyword evidence="2" id="KW-0813">Transport</keyword>
<dbReference type="Gene3D" id="3.40.50.300">
    <property type="entry name" value="P-loop containing nucleotide triphosphate hydrolases"/>
    <property type="match status" value="1"/>
</dbReference>
<dbReference type="EMBL" id="LHUQ01000023">
    <property type="protein sequence ID" value="KON63665.1"/>
    <property type="molecule type" value="Genomic_DNA"/>
</dbReference>
<dbReference type="Proteomes" id="UP000037566">
    <property type="component" value="Unassembled WGS sequence"/>
</dbReference>
<dbReference type="PANTHER" id="PTHR42788">
    <property type="entry name" value="TAURINE IMPORT ATP-BINDING PROTEIN-RELATED"/>
    <property type="match status" value="1"/>
</dbReference>
<dbReference type="STRING" id="33995.KOEU_28280"/>
<dbReference type="SUPFAM" id="SSF52540">
    <property type="entry name" value="P-loop containing nucleoside triphosphate hydrolases"/>
    <property type="match status" value="1"/>
</dbReference>
<evidence type="ECO:0000313" key="10">
    <source>
        <dbReference type="Proteomes" id="UP000037566"/>
    </source>
</evidence>
<gene>
    <name evidence="9" type="primary">ssuB3</name>
    <name evidence="9" type="ORF">KOEU_28280</name>
</gene>
<name>A0A0M0EEK3_KOMEU</name>
<evidence type="ECO:0000256" key="4">
    <source>
        <dbReference type="ARBA" id="ARBA00022741"/>
    </source>
</evidence>
<dbReference type="Pfam" id="PF00005">
    <property type="entry name" value="ABC_tran"/>
    <property type="match status" value="1"/>
</dbReference>
<evidence type="ECO:0000256" key="2">
    <source>
        <dbReference type="ARBA" id="ARBA00022448"/>
    </source>
</evidence>
<keyword evidence="9" id="KW-0378">Hydrolase</keyword>
<dbReference type="InterPro" id="IPR003439">
    <property type="entry name" value="ABC_transporter-like_ATP-bd"/>
</dbReference>